<feature type="chain" id="PRO_5040275791" evidence="3">
    <location>
        <begin position="28"/>
        <end position="372"/>
    </location>
</feature>
<evidence type="ECO:0000259" key="4">
    <source>
        <dbReference type="SMART" id="SM00645"/>
    </source>
</evidence>
<evidence type="ECO:0000256" key="3">
    <source>
        <dbReference type="SAM" id="SignalP"/>
    </source>
</evidence>
<gene>
    <name evidence="5" type="ORF">SEMRO_6_G005630.1</name>
</gene>
<keyword evidence="6" id="KW-1185">Reference proteome</keyword>
<organism evidence="5 6">
    <name type="scientific">Seminavis robusta</name>
    <dbReference type="NCBI Taxonomy" id="568900"/>
    <lineage>
        <taxon>Eukaryota</taxon>
        <taxon>Sar</taxon>
        <taxon>Stramenopiles</taxon>
        <taxon>Ochrophyta</taxon>
        <taxon>Bacillariophyta</taxon>
        <taxon>Bacillariophyceae</taxon>
        <taxon>Bacillariophycidae</taxon>
        <taxon>Naviculales</taxon>
        <taxon>Naviculaceae</taxon>
        <taxon>Seminavis</taxon>
    </lineage>
</organism>
<dbReference type="InterPro" id="IPR000668">
    <property type="entry name" value="Peptidase_C1A_C"/>
</dbReference>
<comment type="caution">
    <text evidence="5">The sequence shown here is derived from an EMBL/GenBank/DDBJ whole genome shotgun (WGS) entry which is preliminary data.</text>
</comment>
<dbReference type="InterPro" id="IPR038765">
    <property type="entry name" value="Papain-like_cys_pep_sf"/>
</dbReference>
<name>A0A9N8D514_9STRA</name>
<protein>
    <submittedName>
        <fullName evidence="5">Cathepsin Z</fullName>
    </submittedName>
</protein>
<dbReference type="InterPro" id="IPR013128">
    <property type="entry name" value="Peptidase_C1A"/>
</dbReference>
<feature type="domain" description="Peptidase C1A papain C-terminal" evidence="4">
    <location>
        <begin position="55"/>
        <end position="365"/>
    </location>
</feature>
<keyword evidence="3" id="KW-0732">Signal</keyword>
<sequence>MMSLLFGCCRLCLVWLCVVVAPSSVQGQDDLTLSNQAANAYEEPLPYTYVSPSELPRSFSWGNIHGRSYLTRTLNQHLPQYCGSCWAHSSMSALADRIKIQRAVRGNSGWNTTTDFLLYGKENKESAAKRRTKATNSRALSLPSEADEINLSVQFLLNCGNLVAGSCRGGSSAGAYQFIKEFGFVPFDTCQSYIACSSDSTEGFCPHVDTSCSPRNICRTCHHGNNQTCRAIEPPWIPNATVHEYGTYHHSNDYWSHYIGTTNGHVSNVTVIMAEIYARGPVKASINALGIVDYEGGILTNQSKYSLNRTHNHGVSLVGWGRQEEGMPYWIIRNSWGQYWGELSFFRLQLGQNLMGIESNIAWATPGPFTGE</sequence>
<accession>A0A9N8D514</accession>
<dbReference type="AlphaFoldDB" id="A0A9N8D514"/>
<dbReference type="GO" id="GO:0006508">
    <property type="term" value="P:proteolysis"/>
    <property type="evidence" value="ECO:0007669"/>
    <property type="project" value="InterPro"/>
</dbReference>
<proteinExistence type="inferred from homology"/>
<dbReference type="Pfam" id="PF00112">
    <property type="entry name" value="Peptidase_C1"/>
    <property type="match status" value="2"/>
</dbReference>
<evidence type="ECO:0000313" key="6">
    <source>
        <dbReference type="Proteomes" id="UP001153069"/>
    </source>
</evidence>
<dbReference type="SMART" id="SM00645">
    <property type="entry name" value="Pept_C1"/>
    <property type="match status" value="1"/>
</dbReference>
<feature type="signal peptide" evidence="3">
    <location>
        <begin position="1"/>
        <end position="27"/>
    </location>
</feature>
<dbReference type="Gene3D" id="3.90.70.10">
    <property type="entry name" value="Cysteine proteinases"/>
    <property type="match status" value="1"/>
</dbReference>
<dbReference type="OrthoDB" id="190265at2759"/>
<comment type="similarity">
    <text evidence="1">Belongs to the peptidase C1 family.</text>
</comment>
<reference evidence="5" key="1">
    <citation type="submission" date="2020-06" db="EMBL/GenBank/DDBJ databases">
        <authorList>
            <consortium name="Plant Systems Biology data submission"/>
        </authorList>
    </citation>
    <scope>NUCLEOTIDE SEQUENCE</scope>
    <source>
        <strain evidence="5">D6</strain>
    </source>
</reference>
<dbReference type="PANTHER" id="PTHR12411">
    <property type="entry name" value="CYSTEINE PROTEASE FAMILY C1-RELATED"/>
    <property type="match status" value="1"/>
</dbReference>
<evidence type="ECO:0000256" key="1">
    <source>
        <dbReference type="ARBA" id="ARBA00008455"/>
    </source>
</evidence>
<dbReference type="PRINTS" id="PR00705">
    <property type="entry name" value="PAPAIN"/>
</dbReference>
<dbReference type="SUPFAM" id="SSF54001">
    <property type="entry name" value="Cysteine proteinases"/>
    <property type="match status" value="1"/>
</dbReference>
<dbReference type="Proteomes" id="UP001153069">
    <property type="component" value="Unassembled WGS sequence"/>
</dbReference>
<evidence type="ECO:0000256" key="2">
    <source>
        <dbReference type="ARBA" id="ARBA00023145"/>
    </source>
</evidence>
<evidence type="ECO:0000313" key="5">
    <source>
        <dbReference type="EMBL" id="CAB9496592.1"/>
    </source>
</evidence>
<dbReference type="GO" id="GO:0008234">
    <property type="term" value="F:cysteine-type peptidase activity"/>
    <property type="evidence" value="ECO:0007669"/>
    <property type="project" value="InterPro"/>
</dbReference>
<keyword evidence="2" id="KW-0865">Zymogen</keyword>
<dbReference type="EMBL" id="CAICTM010000006">
    <property type="protein sequence ID" value="CAB9496592.1"/>
    <property type="molecule type" value="Genomic_DNA"/>
</dbReference>